<dbReference type="InterPro" id="IPR004843">
    <property type="entry name" value="Calcineurin-like_PHP"/>
</dbReference>
<sequence>MNEFRFIHCSDLHIDSPFKGIMQSDSALAAKLREGTSKAWLNIVKLALKEKVDAVFISGDIFDGADRSLRAQFKFREGLSQLSQAGIPSFIVNGNHDPLDSWSRALSFPEGVTVFSGEQVECFPVIKDGRALAQIYGISFPQRDVQENLAKRFKVTPRDGFNIGLLHANVGGNTDHDSYAPCNLDDLKSDGMDYWALGHIHKREVLSAANPAVVYCGNSQARHFKEAEPKGCCLVTLREKSEPDIEFVATDAVRFSTLNLDLTGITNLEKMMQAARDGLQTLMNGAGDRSVVLRLLLTGRTGLRMEWQQDGALADIASELADSFGNRELSIELVDHTRGLHNLEALREGKDFFADLISLYDETLTAPEDELRDVVADLFSQWKGKAALDSLSEEDLKELLEEARDLTLDRLHLTDEVG</sequence>
<reference evidence="3 4" key="1">
    <citation type="submission" date="2020-02" db="EMBL/GenBank/DDBJ databases">
        <title>Genomic and physiological characterization of two novel Nitrospinaceae genera.</title>
        <authorList>
            <person name="Mueller A.J."/>
            <person name="Jung M.-Y."/>
            <person name="Strachan C.R."/>
            <person name="Herbold C.W."/>
            <person name="Kirkegaard R.H."/>
            <person name="Daims H."/>
        </authorList>
    </citation>
    <scope>NUCLEOTIDE SEQUENCE [LARGE SCALE GENOMIC DNA]</scope>
    <source>
        <strain evidence="3">EB</strain>
    </source>
</reference>
<evidence type="ECO:0000313" key="3">
    <source>
        <dbReference type="EMBL" id="QPJ61858.1"/>
    </source>
</evidence>
<dbReference type="PANTHER" id="PTHR30337">
    <property type="entry name" value="COMPONENT OF ATP-DEPENDENT DSDNA EXONUCLEASE"/>
    <property type="match status" value="1"/>
</dbReference>
<dbReference type="Gene3D" id="3.60.21.10">
    <property type="match status" value="1"/>
</dbReference>
<dbReference type="InterPro" id="IPR014576">
    <property type="entry name" value="Pesterase_YhaO"/>
</dbReference>
<dbReference type="PANTHER" id="PTHR30337:SF7">
    <property type="entry name" value="PHOSPHOESTERASE"/>
    <property type="match status" value="1"/>
</dbReference>
<dbReference type="KEGG" id="nli:G3M70_08210"/>
<dbReference type="InterPro" id="IPR050535">
    <property type="entry name" value="DNA_Repair-Maintenance_Comp"/>
</dbReference>
<proteinExistence type="predicted"/>
<evidence type="ECO:0000256" key="1">
    <source>
        <dbReference type="ARBA" id="ARBA00022801"/>
    </source>
</evidence>
<organism evidence="3 4">
    <name type="scientific">Candidatus Nitronauta litoralis</name>
    <dbReference type="NCBI Taxonomy" id="2705533"/>
    <lineage>
        <taxon>Bacteria</taxon>
        <taxon>Pseudomonadati</taxon>
        <taxon>Nitrospinota/Tectimicrobiota group</taxon>
        <taxon>Nitrospinota</taxon>
        <taxon>Nitrospinia</taxon>
        <taxon>Nitrospinales</taxon>
        <taxon>Nitrospinaceae</taxon>
        <taxon>Candidatus Nitronauta</taxon>
    </lineage>
</organism>
<feature type="domain" description="Calcineurin-like phosphoesterase" evidence="2">
    <location>
        <begin position="4"/>
        <end position="202"/>
    </location>
</feature>
<dbReference type="SUPFAM" id="SSF56300">
    <property type="entry name" value="Metallo-dependent phosphatases"/>
    <property type="match status" value="1"/>
</dbReference>
<evidence type="ECO:0000259" key="2">
    <source>
        <dbReference type="Pfam" id="PF00149"/>
    </source>
</evidence>
<gene>
    <name evidence="3" type="ORF">G3M70_08210</name>
</gene>
<keyword evidence="3" id="KW-0540">Nuclease</keyword>
<dbReference type="AlphaFoldDB" id="A0A7T0BVT7"/>
<protein>
    <submittedName>
        <fullName evidence="3">DNA repair exonuclease</fullName>
    </submittedName>
</protein>
<dbReference type="Pfam" id="PF00149">
    <property type="entry name" value="Metallophos"/>
    <property type="match status" value="1"/>
</dbReference>
<keyword evidence="1" id="KW-0378">Hydrolase</keyword>
<dbReference type="InterPro" id="IPR029052">
    <property type="entry name" value="Metallo-depent_PP-like"/>
</dbReference>
<name>A0A7T0BVT7_9BACT</name>
<keyword evidence="3" id="KW-0269">Exonuclease</keyword>
<dbReference type="GO" id="GO:0004527">
    <property type="term" value="F:exonuclease activity"/>
    <property type="evidence" value="ECO:0007669"/>
    <property type="project" value="UniProtKB-KW"/>
</dbReference>
<dbReference type="EMBL" id="CP048685">
    <property type="protein sequence ID" value="QPJ61858.1"/>
    <property type="molecule type" value="Genomic_DNA"/>
</dbReference>
<dbReference type="PIRSF" id="PIRSF033091">
    <property type="entry name" value="Pesterase_YhaO"/>
    <property type="match status" value="1"/>
</dbReference>
<dbReference type="Proteomes" id="UP000594688">
    <property type="component" value="Chromosome"/>
</dbReference>
<evidence type="ECO:0000313" key="4">
    <source>
        <dbReference type="Proteomes" id="UP000594688"/>
    </source>
</evidence>
<dbReference type="CDD" id="cd00840">
    <property type="entry name" value="MPP_Mre11_N"/>
    <property type="match status" value="1"/>
</dbReference>
<dbReference type="InterPro" id="IPR041796">
    <property type="entry name" value="Mre11_N"/>
</dbReference>
<accession>A0A7T0BVT7</accession>